<reference evidence="3 4" key="1">
    <citation type="submission" date="2015-09" db="EMBL/GenBank/DDBJ databases">
        <title>Draft genome sequence of Aliiroseovarius crassostreae CV919-312TSm, the causative agent of Roseovarius Oyster Disease (formerly Juvenile Oyster Disease).</title>
        <authorList>
            <person name="Kessner L."/>
            <person name="Spinard E."/>
            <person name="Nelson D."/>
        </authorList>
    </citation>
    <scope>NUCLEOTIDE SEQUENCE [LARGE SCALE GENOMIC DNA]</scope>
    <source>
        <strain evidence="3 4">CV919-312</strain>
    </source>
</reference>
<sequence>MRGTCEQVTMGETGFDIMRIAASLLMIAWLLRIGIGDFLTHRIRNADVLVLVGLFLLWSATGMFHGLASHLMSGAVLFVIGYAFWFLRLMGGGDAKLFFPAGLLVGWQGLGLFALALLGFSVLALLVVKSGIGASGTGRIGQRLRVIRDSGKVPYGVPIVLAVIVATDFW</sequence>
<evidence type="ECO:0000256" key="1">
    <source>
        <dbReference type="SAM" id="Phobius"/>
    </source>
</evidence>
<evidence type="ECO:0000313" key="4">
    <source>
        <dbReference type="Proteomes" id="UP000050471"/>
    </source>
</evidence>
<dbReference type="Proteomes" id="UP000050471">
    <property type="component" value="Unassembled WGS sequence"/>
</dbReference>
<proteinExistence type="predicted"/>
<accession>A0A0P7ITH5</accession>
<feature type="transmembrane region" description="Helical" evidence="1">
    <location>
        <begin position="17"/>
        <end position="35"/>
    </location>
</feature>
<dbReference type="InterPro" id="IPR000045">
    <property type="entry name" value="Prepilin_IV_endopep_pep"/>
</dbReference>
<keyword evidence="1" id="KW-0472">Membrane</keyword>
<dbReference type="Pfam" id="PF01478">
    <property type="entry name" value="Peptidase_A24"/>
    <property type="match status" value="1"/>
</dbReference>
<feature type="transmembrane region" description="Helical" evidence="1">
    <location>
        <begin position="103"/>
        <end position="128"/>
    </location>
</feature>
<gene>
    <name evidence="3" type="ORF">AKJ29_07525</name>
</gene>
<keyword evidence="4" id="KW-1185">Reference proteome</keyword>
<comment type="caution">
    <text evidence="3">The sequence shown here is derived from an EMBL/GenBank/DDBJ whole genome shotgun (WGS) entry which is preliminary data.</text>
</comment>
<keyword evidence="1" id="KW-1133">Transmembrane helix</keyword>
<dbReference type="EMBL" id="LKBA01000019">
    <property type="protein sequence ID" value="KPN62118.1"/>
    <property type="molecule type" value="Genomic_DNA"/>
</dbReference>
<evidence type="ECO:0000259" key="2">
    <source>
        <dbReference type="Pfam" id="PF01478"/>
    </source>
</evidence>
<dbReference type="AlphaFoldDB" id="A0A0P7ITH5"/>
<feature type="transmembrane region" description="Helical" evidence="1">
    <location>
        <begin position="71"/>
        <end position="91"/>
    </location>
</feature>
<feature type="domain" description="Prepilin type IV endopeptidase peptidase" evidence="2">
    <location>
        <begin position="24"/>
        <end position="126"/>
    </location>
</feature>
<dbReference type="GO" id="GO:0016020">
    <property type="term" value="C:membrane"/>
    <property type="evidence" value="ECO:0007669"/>
    <property type="project" value="InterPro"/>
</dbReference>
<dbReference type="GO" id="GO:0004190">
    <property type="term" value="F:aspartic-type endopeptidase activity"/>
    <property type="evidence" value="ECO:0007669"/>
    <property type="project" value="InterPro"/>
</dbReference>
<organism evidence="3 4">
    <name type="scientific">Aliiroseovarius crassostreae</name>
    <dbReference type="NCBI Taxonomy" id="154981"/>
    <lineage>
        <taxon>Bacteria</taxon>
        <taxon>Pseudomonadati</taxon>
        <taxon>Pseudomonadota</taxon>
        <taxon>Alphaproteobacteria</taxon>
        <taxon>Rhodobacterales</taxon>
        <taxon>Paracoccaceae</taxon>
        <taxon>Aliiroseovarius</taxon>
    </lineage>
</organism>
<dbReference type="STRING" id="154981.AKJ29_07525"/>
<protein>
    <recommendedName>
        <fullName evidence="2">Prepilin type IV endopeptidase peptidase domain-containing protein</fullName>
    </recommendedName>
</protein>
<name>A0A0P7ITH5_9RHOB</name>
<dbReference type="Gene3D" id="1.20.120.1220">
    <property type="match status" value="1"/>
</dbReference>
<feature type="transmembrane region" description="Helical" evidence="1">
    <location>
        <begin position="47"/>
        <end position="65"/>
    </location>
</feature>
<keyword evidence="1" id="KW-0812">Transmembrane</keyword>
<evidence type="ECO:0000313" key="3">
    <source>
        <dbReference type="EMBL" id="KPN62118.1"/>
    </source>
</evidence>